<dbReference type="PANTHER" id="PTHR20857:SF15">
    <property type="entry name" value="THIAMINE-PHOSPHATE SYNTHASE"/>
    <property type="match status" value="1"/>
</dbReference>
<evidence type="ECO:0000256" key="1">
    <source>
        <dbReference type="ARBA" id="ARBA00004948"/>
    </source>
</evidence>
<dbReference type="Pfam" id="PF02581">
    <property type="entry name" value="TMP-TENI"/>
    <property type="match status" value="1"/>
</dbReference>
<dbReference type="InterPro" id="IPR036206">
    <property type="entry name" value="ThiamineP_synth_sf"/>
</dbReference>
<comment type="pathway">
    <text evidence="1">Cofactor biosynthesis; thiamine diphosphate biosynthesis.</text>
</comment>
<dbReference type="InterPro" id="IPR013785">
    <property type="entry name" value="Aldolase_TIM"/>
</dbReference>
<dbReference type="SUPFAM" id="SSF51391">
    <property type="entry name" value="Thiamin phosphate synthase"/>
    <property type="match status" value="1"/>
</dbReference>
<dbReference type="CDD" id="cd00564">
    <property type="entry name" value="TMP_TenI"/>
    <property type="match status" value="1"/>
</dbReference>
<dbReference type="RefSeq" id="WP_284379399.1">
    <property type="nucleotide sequence ID" value="NZ_BSNN01000008.1"/>
</dbReference>
<sequence length="208" mass="22514">MSEDLNPQIYLITPQVAELSFYTTTLPLLLDQADISCLRLGLISNDETSISKHADALREVGHARDISVVINDHYRLVEPLGLDGVHRVDGAKSIRDIRAELGTEAIVGAHCGVSKHTGMNAGEAGADYICFGPVIANNLNDGQIAEYETFHWWSEFVELPVIAEGGLTLSAVEQLAPVADFFALGEEIWQAGDDAPALLAQFSERLNG</sequence>
<evidence type="ECO:0000256" key="2">
    <source>
        <dbReference type="ARBA" id="ARBA00022977"/>
    </source>
</evidence>
<reference evidence="5" key="1">
    <citation type="journal article" date="2019" name="Int. J. Syst. Evol. Microbiol.">
        <title>The Global Catalogue of Microorganisms (GCM) 10K type strain sequencing project: providing services to taxonomists for standard genome sequencing and annotation.</title>
        <authorList>
            <consortium name="The Broad Institute Genomics Platform"/>
            <consortium name="The Broad Institute Genome Sequencing Center for Infectious Disease"/>
            <person name="Wu L."/>
            <person name="Ma J."/>
        </authorList>
    </citation>
    <scope>NUCLEOTIDE SEQUENCE [LARGE SCALE GENOMIC DNA]</scope>
    <source>
        <strain evidence="5">NBRC 110140</strain>
    </source>
</reference>
<keyword evidence="5" id="KW-1185">Reference proteome</keyword>
<dbReference type="Proteomes" id="UP001156694">
    <property type="component" value="Unassembled WGS sequence"/>
</dbReference>
<dbReference type="PANTHER" id="PTHR20857">
    <property type="entry name" value="THIAMINE-PHOSPHATE PYROPHOSPHORYLASE"/>
    <property type="match status" value="1"/>
</dbReference>
<evidence type="ECO:0000313" key="5">
    <source>
        <dbReference type="Proteomes" id="UP001156694"/>
    </source>
</evidence>
<evidence type="ECO:0000259" key="3">
    <source>
        <dbReference type="Pfam" id="PF02581"/>
    </source>
</evidence>
<organism evidence="4 5">
    <name type="scientific">Amylibacter marinus</name>
    <dbReference type="NCBI Taxonomy" id="1475483"/>
    <lineage>
        <taxon>Bacteria</taxon>
        <taxon>Pseudomonadati</taxon>
        <taxon>Pseudomonadota</taxon>
        <taxon>Alphaproteobacteria</taxon>
        <taxon>Rhodobacterales</taxon>
        <taxon>Paracoccaceae</taxon>
        <taxon>Amylibacter</taxon>
    </lineage>
</organism>
<evidence type="ECO:0000313" key="4">
    <source>
        <dbReference type="EMBL" id="GLQ36037.1"/>
    </source>
</evidence>
<keyword evidence="2" id="KW-0784">Thiamine biosynthesis</keyword>
<name>A0ABQ5VXM2_9RHOB</name>
<feature type="domain" description="Thiamine phosphate synthase/TenI" evidence="3">
    <location>
        <begin position="10"/>
        <end position="176"/>
    </location>
</feature>
<comment type="caution">
    <text evidence="4">The sequence shown here is derived from an EMBL/GenBank/DDBJ whole genome shotgun (WGS) entry which is preliminary data.</text>
</comment>
<gene>
    <name evidence="4" type="ORF">GCM10007939_23210</name>
</gene>
<protein>
    <submittedName>
        <fullName evidence="4">Thiamine phosphate synthase</fullName>
    </submittedName>
</protein>
<proteinExistence type="predicted"/>
<dbReference type="EMBL" id="BSNN01000008">
    <property type="protein sequence ID" value="GLQ36037.1"/>
    <property type="molecule type" value="Genomic_DNA"/>
</dbReference>
<accession>A0ABQ5VXM2</accession>
<dbReference type="Gene3D" id="3.20.20.70">
    <property type="entry name" value="Aldolase class I"/>
    <property type="match status" value="1"/>
</dbReference>
<dbReference type="InterPro" id="IPR022998">
    <property type="entry name" value="ThiamineP_synth_TenI"/>
</dbReference>